<gene>
    <name evidence="1" type="ORF">V6R86_11440</name>
</gene>
<accession>A0ABZ2G2F4</accession>
<reference evidence="1 2" key="1">
    <citation type="submission" date="2024-02" db="EMBL/GenBank/DDBJ databases">
        <title>Full genome sequence of Sphingomonas kaistensis.</title>
        <authorList>
            <person name="Poletto B.L."/>
            <person name="Silva G."/>
            <person name="Galante D."/>
            <person name="Campos K.R."/>
            <person name="Santos M.B.N."/>
            <person name="Sacchi C.T."/>
        </authorList>
    </citation>
    <scope>NUCLEOTIDE SEQUENCE [LARGE SCALE GENOMIC DNA]</scope>
    <source>
        <strain evidence="1 2">MA4R</strain>
    </source>
</reference>
<dbReference type="RefSeq" id="WP_338504646.1">
    <property type="nucleotide sequence ID" value="NZ_CP145607.1"/>
</dbReference>
<name>A0ABZ2G2F4_9SPHN</name>
<dbReference type="Proteomes" id="UP001382935">
    <property type="component" value="Chromosome"/>
</dbReference>
<protein>
    <submittedName>
        <fullName evidence="1">Uncharacterized protein</fullName>
    </submittedName>
</protein>
<organism evidence="1 2">
    <name type="scientific">Sphingomonas kaistensis</name>
    <dbReference type="NCBI Taxonomy" id="298708"/>
    <lineage>
        <taxon>Bacteria</taxon>
        <taxon>Pseudomonadati</taxon>
        <taxon>Pseudomonadota</taxon>
        <taxon>Alphaproteobacteria</taxon>
        <taxon>Sphingomonadales</taxon>
        <taxon>Sphingomonadaceae</taxon>
        <taxon>Sphingomonas</taxon>
    </lineage>
</organism>
<proteinExistence type="predicted"/>
<evidence type="ECO:0000313" key="2">
    <source>
        <dbReference type="Proteomes" id="UP001382935"/>
    </source>
</evidence>
<sequence>MSWKEWWKRFDAFGRDFISSTNPILGSSRTERELLEKAASERALKDKKHNG</sequence>
<dbReference type="EMBL" id="CP145607">
    <property type="protein sequence ID" value="WWM71263.1"/>
    <property type="molecule type" value="Genomic_DNA"/>
</dbReference>
<keyword evidence="2" id="KW-1185">Reference proteome</keyword>
<evidence type="ECO:0000313" key="1">
    <source>
        <dbReference type="EMBL" id="WWM71263.1"/>
    </source>
</evidence>